<sequence length="417" mass="45065">MDASRVDGRESAENGGVAAHEGEIVTLSAATMPDIAWTVTQMRAGERVVVNEELIAAYQAASSPHSIRALKSDLEAFDLWCRRTGRIALPATPEIVADYLDARAGQGAKPASLGRYKASIAKIHQLLELKDPIQAELVKLRLRAIRRDKGTAQAQARPLRFKGPVRDVERDAPRGLNVRALLEACAADLPGLRDRALLSVAYDSGLRASELVAIEVGHIVDALDPEARLLVIPRSKGDQDGEGATAFLSPRSVRAIAAWCAAAGIETGPVFRRVQVRRYKARAAVKGRRIATVTGRETWDLRKTLSRPAVPARVEYDVGQGGLHPGSIGQIWRAMIRRAYERGALADLTADDLARLLKGVSAHSTRVGLNQDLFASGEDLAGIMDALRWKSPRMPLAYNRNLAAEAGAVGRLARKLG</sequence>
<dbReference type="SUPFAM" id="SSF47823">
    <property type="entry name" value="lambda integrase-like, N-terminal domain"/>
    <property type="match status" value="1"/>
</dbReference>
<evidence type="ECO:0000313" key="7">
    <source>
        <dbReference type="EMBL" id="GGZ12330.1"/>
    </source>
</evidence>
<dbReference type="InterPro" id="IPR010998">
    <property type="entry name" value="Integrase_recombinase_N"/>
</dbReference>
<reference evidence="7" key="2">
    <citation type="submission" date="2020-09" db="EMBL/GenBank/DDBJ databases">
        <authorList>
            <person name="Sun Q."/>
            <person name="Kim S."/>
        </authorList>
    </citation>
    <scope>NUCLEOTIDE SEQUENCE</scope>
    <source>
        <strain evidence="7">KCTC 32255</strain>
    </source>
</reference>
<keyword evidence="3" id="KW-0233">DNA recombination</keyword>
<evidence type="ECO:0000256" key="3">
    <source>
        <dbReference type="ARBA" id="ARBA00023172"/>
    </source>
</evidence>
<proteinExistence type="predicted"/>
<accession>A0A918PIN6</accession>
<evidence type="ECO:0000256" key="4">
    <source>
        <dbReference type="PROSITE-ProRule" id="PRU01248"/>
    </source>
</evidence>
<feature type="domain" description="Tyr recombinase" evidence="5">
    <location>
        <begin position="168"/>
        <end position="411"/>
    </location>
</feature>
<gene>
    <name evidence="7" type="ORF">GCM10011614_29300</name>
</gene>
<evidence type="ECO:0000313" key="8">
    <source>
        <dbReference type="Proteomes" id="UP000648075"/>
    </source>
</evidence>
<dbReference type="EMBL" id="BMZA01000014">
    <property type="protein sequence ID" value="GGZ12330.1"/>
    <property type="molecule type" value="Genomic_DNA"/>
</dbReference>
<dbReference type="GO" id="GO:0015074">
    <property type="term" value="P:DNA integration"/>
    <property type="evidence" value="ECO:0007669"/>
    <property type="project" value="UniProtKB-KW"/>
</dbReference>
<dbReference type="Pfam" id="PF02899">
    <property type="entry name" value="Phage_int_SAM_1"/>
    <property type="match status" value="1"/>
</dbReference>
<evidence type="ECO:0000256" key="2">
    <source>
        <dbReference type="ARBA" id="ARBA00023125"/>
    </source>
</evidence>
<dbReference type="Proteomes" id="UP000648075">
    <property type="component" value="Unassembled WGS sequence"/>
</dbReference>
<reference evidence="7" key="1">
    <citation type="journal article" date="2014" name="Int. J. Syst. Evol. Microbiol.">
        <title>Complete genome sequence of Corynebacterium casei LMG S-19264T (=DSM 44701T), isolated from a smear-ripened cheese.</title>
        <authorList>
            <consortium name="US DOE Joint Genome Institute (JGI-PGF)"/>
            <person name="Walter F."/>
            <person name="Albersmeier A."/>
            <person name="Kalinowski J."/>
            <person name="Ruckert C."/>
        </authorList>
    </citation>
    <scope>NUCLEOTIDE SEQUENCE</scope>
    <source>
        <strain evidence="7">KCTC 32255</strain>
    </source>
</reference>
<keyword evidence="8" id="KW-1185">Reference proteome</keyword>
<dbReference type="GO" id="GO:0006310">
    <property type="term" value="P:DNA recombination"/>
    <property type="evidence" value="ECO:0007669"/>
    <property type="project" value="UniProtKB-KW"/>
</dbReference>
<evidence type="ECO:0000259" key="6">
    <source>
        <dbReference type="PROSITE" id="PS51900"/>
    </source>
</evidence>
<dbReference type="Gene3D" id="1.10.150.130">
    <property type="match status" value="1"/>
</dbReference>
<dbReference type="Pfam" id="PF00589">
    <property type="entry name" value="Phage_integrase"/>
    <property type="match status" value="1"/>
</dbReference>
<dbReference type="InterPro" id="IPR013762">
    <property type="entry name" value="Integrase-like_cat_sf"/>
</dbReference>
<organism evidence="7 8">
    <name type="scientific">Novosphingobium colocasiae</name>
    <dbReference type="NCBI Taxonomy" id="1256513"/>
    <lineage>
        <taxon>Bacteria</taxon>
        <taxon>Pseudomonadati</taxon>
        <taxon>Pseudomonadota</taxon>
        <taxon>Alphaproteobacteria</taxon>
        <taxon>Sphingomonadales</taxon>
        <taxon>Sphingomonadaceae</taxon>
        <taxon>Novosphingobium</taxon>
    </lineage>
</organism>
<protein>
    <submittedName>
        <fullName evidence="7">Recombinase</fullName>
    </submittedName>
</protein>
<dbReference type="PROSITE" id="PS51900">
    <property type="entry name" value="CB"/>
    <property type="match status" value="1"/>
</dbReference>
<keyword evidence="1" id="KW-0229">DNA integration</keyword>
<dbReference type="InterPro" id="IPR011010">
    <property type="entry name" value="DNA_brk_join_enz"/>
</dbReference>
<dbReference type="Gene3D" id="1.10.443.10">
    <property type="entry name" value="Intergrase catalytic core"/>
    <property type="match status" value="1"/>
</dbReference>
<dbReference type="InterPro" id="IPR044068">
    <property type="entry name" value="CB"/>
</dbReference>
<dbReference type="AlphaFoldDB" id="A0A918PIN6"/>
<comment type="caution">
    <text evidence="7">The sequence shown here is derived from an EMBL/GenBank/DDBJ whole genome shotgun (WGS) entry which is preliminary data.</text>
</comment>
<evidence type="ECO:0000256" key="1">
    <source>
        <dbReference type="ARBA" id="ARBA00022908"/>
    </source>
</evidence>
<name>A0A918PIN6_9SPHN</name>
<dbReference type="InterPro" id="IPR002104">
    <property type="entry name" value="Integrase_catalytic"/>
</dbReference>
<dbReference type="GO" id="GO:0003677">
    <property type="term" value="F:DNA binding"/>
    <property type="evidence" value="ECO:0007669"/>
    <property type="project" value="UniProtKB-UniRule"/>
</dbReference>
<dbReference type="SUPFAM" id="SSF56349">
    <property type="entry name" value="DNA breaking-rejoining enzymes"/>
    <property type="match status" value="1"/>
</dbReference>
<keyword evidence="2 4" id="KW-0238">DNA-binding</keyword>
<feature type="domain" description="Core-binding (CB)" evidence="6">
    <location>
        <begin position="49"/>
        <end position="128"/>
    </location>
</feature>
<evidence type="ECO:0000259" key="5">
    <source>
        <dbReference type="PROSITE" id="PS51898"/>
    </source>
</evidence>
<dbReference type="PROSITE" id="PS51898">
    <property type="entry name" value="TYR_RECOMBINASE"/>
    <property type="match status" value="1"/>
</dbReference>
<dbReference type="InterPro" id="IPR004107">
    <property type="entry name" value="Integrase_SAM-like_N"/>
</dbReference>